<name>A0A1C3U1Y9_9HYPH</name>
<organism evidence="2 3">
    <name type="scientific">Rhizobium multihospitium</name>
    <dbReference type="NCBI Taxonomy" id="410764"/>
    <lineage>
        <taxon>Bacteria</taxon>
        <taxon>Pseudomonadati</taxon>
        <taxon>Pseudomonadota</taxon>
        <taxon>Alphaproteobacteria</taxon>
        <taxon>Hyphomicrobiales</taxon>
        <taxon>Rhizobiaceae</taxon>
        <taxon>Rhizobium/Agrobacterium group</taxon>
        <taxon>Rhizobium</taxon>
    </lineage>
</organism>
<dbReference type="RefSeq" id="WP_092706491.1">
    <property type="nucleotide sequence ID" value="NZ_FMAG01000001.1"/>
</dbReference>
<dbReference type="EMBL" id="FMAG01000001">
    <property type="protein sequence ID" value="SCB09474.1"/>
    <property type="molecule type" value="Genomic_DNA"/>
</dbReference>
<proteinExistence type="predicted"/>
<dbReference type="STRING" id="410764.GA0061103_1368"/>
<dbReference type="Proteomes" id="UP000199101">
    <property type="component" value="Unassembled WGS sequence"/>
</dbReference>
<evidence type="ECO:0000313" key="2">
    <source>
        <dbReference type="EMBL" id="SCB09474.1"/>
    </source>
</evidence>
<feature type="region of interest" description="Disordered" evidence="1">
    <location>
        <begin position="127"/>
        <end position="149"/>
    </location>
</feature>
<dbReference type="OrthoDB" id="8563833at2"/>
<protein>
    <submittedName>
        <fullName evidence="2">Uncharacterized protein</fullName>
    </submittedName>
</protein>
<dbReference type="AlphaFoldDB" id="A0A1C3U1Y9"/>
<reference evidence="3" key="1">
    <citation type="submission" date="2016-08" db="EMBL/GenBank/DDBJ databases">
        <authorList>
            <person name="Varghese N."/>
            <person name="Submissions Spin"/>
        </authorList>
    </citation>
    <scope>NUCLEOTIDE SEQUENCE [LARGE SCALE GENOMIC DNA]</scope>
    <source>
        <strain evidence="3">HAMBI 2975</strain>
    </source>
</reference>
<evidence type="ECO:0000256" key="1">
    <source>
        <dbReference type="SAM" id="MobiDB-lite"/>
    </source>
</evidence>
<sequence length="1000" mass="110124">MTGHTEIQEWRDIPHNNRNEEIVIRFRISYEDAGRHSVQNVAAEIFRAVLPLETNVIEGLRFDHDTPFRVAFAGGRKVHGWLRWRTGLDVQYSQQILGRIEMEETDDVDYWNYIGFMICFGNTRPVPPTPPVPPPDDDPPVPGPLPIPDPAEGMAIADAHLEAGELFPFVYIKPWPKLAADRVGQRFMTVPASAAASAFYTKLKGADPATKCEAAVTFIDDTISPETGGGPSEPFVTPMRPLAPPYQSFRHFPQHLRKDCTYAALDSWVEEQFESWDDLAKELQSTDAQTALTDIWNSAIALMITLGYDHSWFSDLIRLLQVTHLINWVLAFHASHPKLDDDPAPRPSDAALSCALNAVMILPADIFPVDPPPTPADPPAIQLYAVGAIRTVHYKPGRYALGDIERIETVISGETRQEIRRNLRRTETVEDDETSSDSTSNFGRDTTTADLINQVQKTLSDRVSTTTINNYETDYGQPTTNSMKVTGNWWVQEQPAGGYLQDISKFARDIIDRSVKALRRESVLRRSSRVFEELETTQTRTLSNSGSDGNLQVVFCWVNRAYHLQTRASRDRLVFEMFIDNPGAYLAEAIARYHDLRLVAPPSPASMGITSYASLSPEPSKSGSTSVYYLDAFAAYGIAPDGPPPPAFRIISSGFKSRNPLSDAELEVPEGYTPSTATVSVSSFIANPTAQATISGVILTAKQDGTITTFTGDLTGASAQYADRLRASILCSPSPKTPSSAGVPLTSEIRAGEGDAPAPDTSPAEGAAEFDSYYATSIEIECSRSAATLANWQMATYRKIQAAYQAAMDDYHAALAAQKKLLEAENPKLLTQIVQEQMVQAAIALFARATLTAPADGAGRETSTNFEPRYFQFLRHAFDWDGMAVELIQDPATDPYLSEGQTALISLFSPSLYLRDLLRAKRAHLLLSVRPESARMVLLAFRTGQIWPCAEELTPCMAADMSAVDLLLEQTDEASKIAHDSWSITVPTAMVALSHDNPFS</sequence>
<feature type="region of interest" description="Disordered" evidence="1">
    <location>
        <begin position="425"/>
        <end position="447"/>
    </location>
</feature>
<gene>
    <name evidence="2" type="ORF">GA0061103_1368</name>
</gene>
<evidence type="ECO:0000313" key="3">
    <source>
        <dbReference type="Proteomes" id="UP000199101"/>
    </source>
</evidence>
<accession>A0A1C3U1Y9</accession>
<keyword evidence="3" id="KW-1185">Reference proteome</keyword>